<keyword evidence="2" id="KW-1185">Reference proteome</keyword>
<reference evidence="1" key="1">
    <citation type="submission" date="2022-06" db="EMBL/GenBank/DDBJ databases">
        <title>Genomic Encyclopedia of Archaeal and Bacterial Type Strains, Phase II (KMG-II): from individual species to whole genera.</title>
        <authorList>
            <person name="Goeker M."/>
        </authorList>
    </citation>
    <scope>NUCLEOTIDE SEQUENCE</scope>
    <source>
        <strain evidence="1">DSM 43935</strain>
    </source>
</reference>
<sequence>MKGPVLVELCLLLKDCPERLDSLTDTDFYHQITFANSLQHSRAQFLPQAAPELDEVAVAVLDRLSRSEFADASLQPRQAWFSTSGTLPRVVVVSDVSSAFAPADKPVGALWTASFLPDGTSAWQRREWAEFGTSRNLYAVTFDLAQAKIFTIDSLEDFEQLIHAYPRPAPDGRVLVRWTAVADDFDAVHLTARGLLTAHNIPLATPDGIATLAGWDAESTAWLRLPPVKAVSRCGPQAE</sequence>
<gene>
    <name evidence="1" type="ORF">LX83_001678</name>
</gene>
<accession>A0AAE3GBM9</accession>
<dbReference type="Proteomes" id="UP001206128">
    <property type="component" value="Unassembled WGS sequence"/>
</dbReference>
<dbReference type="RefSeq" id="WP_253768970.1">
    <property type="nucleotide sequence ID" value="NZ_JAMTCK010000003.1"/>
</dbReference>
<comment type="caution">
    <text evidence="1">The sequence shown here is derived from an EMBL/GenBank/DDBJ whole genome shotgun (WGS) entry which is preliminary data.</text>
</comment>
<dbReference type="AlphaFoldDB" id="A0AAE3GBM9"/>
<dbReference type="EMBL" id="JAMTCK010000003">
    <property type="protein sequence ID" value="MCP2164838.1"/>
    <property type="molecule type" value="Genomic_DNA"/>
</dbReference>
<proteinExistence type="predicted"/>
<evidence type="ECO:0000313" key="1">
    <source>
        <dbReference type="EMBL" id="MCP2164838.1"/>
    </source>
</evidence>
<evidence type="ECO:0000313" key="2">
    <source>
        <dbReference type="Proteomes" id="UP001206128"/>
    </source>
</evidence>
<protein>
    <submittedName>
        <fullName evidence="1">Uncharacterized protein</fullName>
    </submittedName>
</protein>
<organism evidence="1 2">
    <name type="scientific">Goodfellowiella coeruleoviolacea</name>
    <dbReference type="NCBI Taxonomy" id="334858"/>
    <lineage>
        <taxon>Bacteria</taxon>
        <taxon>Bacillati</taxon>
        <taxon>Actinomycetota</taxon>
        <taxon>Actinomycetes</taxon>
        <taxon>Pseudonocardiales</taxon>
        <taxon>Pseudonocardiaceae</taxon>
        <taxon>Goodfellowiella</taxon>
    </lineage>
</organism>
<name>A0AAE3GBM9_9PSEU</name>